<sequence length="252" mass="28259">MKKVSVVIITLNEAANLPRCLESVRAIADEVVVVDSLSTDSTVAIAEAAGARVIHQAFLGHREQKAFAIASATNELVLSIDADEALSPALLTSLRAVIADWTHDCYYMNRLNRFMGVWIHHGGWYPDRKMRLFDRRKYRLGGVNPHDSFDPVAGATNTLLSGDLLHYTDEGFHDRINRLNKHSTIAAQSFHDLGKRGSMLRLLTKPAGRFISEYFFQLGFLDGLPGYFIAKTDGQYVWMREAKLRALTKQHS</sequence>
<dbReference type="PANTHER" id="PTHR43630">
    <property type="entry name" value="POLY-BETA-1,6-N-ACETYL-D-GLUCOSAMINE SYNTHASE"/>
    <property type="match status" value="1"/>
</dbReference>
<dbReference type="Gene3D" id="3.90.550.10">
    <property type="entry name" value="Spore Coat Polysaccharide Biosynthesis Protein SpsA, Chain A"/>
    <property type="match status" value="1"/>
</dbReference>
<proteinExistence type="inferred from homology"/>
<evidence type="ECO:0000313" key="4">
    <source>
        <dbReference type="Proteomes" id="UP000770785"/>
    </source>
</evidence>
<dbReference type="PANTHER" id="PTHR43630:SF2">
    <property type="entry name" value="GLYCOSYLTRANSFERASE"/>
    <property type="match status" value="1"/>
</dbReference>
<feature type="domain" description="Glycosyltransferase 2-like" evidence="2">
    <location>
        <begin position="5"/>
        <end position="130"/>
    </location>
</feature>
<dbReference type="InterPro" id="IPR001173">
    <property type="entry name" value="Glyco_trans_2-like"/>
</dbReference>
<dbReference type="Proteomes" id="UP000770785">
    <property type="component" value="Unassembled WGS sequence"/>
</dbReference>
<dbReference type="SUPFAM" id="SSF53448">
    <property type="entry name" value="Nucleotide-diphospho-sugar transferases"/>
    <property type="match status" value="1"/>
</dbReference>
<name>A0ABX0X767_9BACT</name>
<dbReference type="RefSeq" id="WP_168035764.1">
    <property type="nucleotide sequence ID" value="NZ_JAATJH010000001.1"/>
</dbReference>
<protein>
    <submittedName>
        <fullName evidence="3">Glycosyltransferase involved in cell wall biosynthesis</fullName>
    </submittedName>
</protein>
<evidence type="ECO:0000259" key="2">
    <source>
        <dbReference type="Pfam" id="PF00535"/>
    </source>
</evidence>
<comment type="caution">
    <text evidence="3">The sequence shown here is derived from an EMBL/GenBank/DDBJ whole genome shotgun (WGS) entry which is preliminary data.</text>
</comment>
<dbReference type="Pfam" id="PF00535">
    <property type="entry name" value="Glycos_transf_2"/>
    <property type="match status" value="1"/>
</dbReference>
<organism evidence="3 4">
    <name type="scientific">Neolewinella antarctica</name>
    <dbReference type="NCBI Taxonomy" id="442734"/>
    <lineage>
        <taxon>Bacteria</taxon>
        <taxon>Pseudomonadati</taxon>
        <taxon>Bacteroidota</taxon>
        <taxon>Saprospiria</taxon>
        <taxon>Saprospirales</taxon>
        <taxon>Lewinellaceae</taxon>
        <taxon>Neolewinella</taxon>
    </lineage>
</organism>
<accession>A0ABX0X767</accession>
<reference evidence="3 4" key="1">
    <citation type="submission" date="2020-03" db="EMBL/GenBank/DDBJ databases">
        <title>Genomic Encyclopedia of Type Strains, Phase IV (KMG-IV): sequencing the most valuable type-strain genomes for metagenomic binning, comparative biology and taxonomic classification.</title>
        <authorList>
            <person name="Goeker M."/>
        </authorList>
    </citation>
    <scope>NUCLEOTIDE SEQUENCE [LARGE SCALE GENOMIC DNA]</scope>
    <source>
        <strain evidence="3 4">DSM 105096</strain>
    </source>
</reference>
<dbReference type="EMBL" id="JAATJH010000001">
    <property type="protein sequence ID" value="NJC24982.1"/>
    <property type="molecule type" value="Genomic_DNA"/>
</dbReference>
<gene>
    <name evidence="3" type="ORF">GGR27_000463</name>
</gene>
<evidence type="ECO:0000256" key="1">
    <source>
        <dbReference type="ARBA" id="ARBA00038494"/>
    </source>
</evidence>
<keyword evidence="4" id="KW-1185">Reference proteome</keyword>
<dbReference type="CDD" id="cd02511">
    <property type="entry name" value="Beta4Glucosyltransferase"/>
    <property type="match status" value="1"/>
</dbReference>
<evidence type="ECO:0000313" key="3">
    <source>
        <dbReference type="EMBL" id="NJC24982.1"/>
    </source>
</evidence>
<dbReference type="InterPro" id="IPR029044">
    <property type="entry name" value="Nucleotide-diphossugar_trans"/>
</dbReference>
<comment type="similarity">
    <text evidence="1">Belongs to the glycosyltransferase 2 family. WaaE/KdtX subfamily.</text>
</comment>